<evidence type="ECO:0000256" key="2">
    <source>
        <dbReference type="ARBA" id="ARBA00022741"/>
    </source>
</evidence>
<gene>
    <name evidence="6" type="ORF">RM812_20230</name>
</gene>
<evidence type="ECO:0000259" key="5">
    <source>
        <dbReference type="PROSITE" id="PS50975"/>
    </source>
</evidence>
<name>A0ABU3AQP6_9ACTN</name>
<evidence type="ECO:0000313" key="7">
    <source>
        <dbReference type="Proteomes" id="UP001180724"/>
    </source>
</evidence>
<dbReference type="Pfam" id="PF13535">
    <property type="entry name" value="ATP-grasp_4"/>
    <property type="match status" value="1"/>
</dbReference>
<keyword evidence="7" id="KW-1185">Reference proteome</keyword>
<dbReference type="PANTHER" id="PTHR43585">
    <property type="entry name" value="FUMIPYRROLE BIOSYNTHESIS PROTEIN C"/>
    <property type="match status" value="1"/>
</dbReference>
<dbReference type="InterPro" id="IPR052032">
    <property type="entry name" value="ATP-dep_AA_Ligase"/>
</dbReference>
<comment type="caution">
    <text evidence="6">The sequence shown here is derived from an EMBL/GenBank/DDBJ whole genome shotgun (WGS) entry which is preliminary data.</text>
</comment>
<dbReference type="Gene3D" id="3.30.470.20">
    <property type="entry name" value="ATP-grasp fold, B domain"/>
    <property type="match status" value="1"/>
</dbReference>
<keyword evidence="1" id="KW-0436">Ligase</keyword>
<dbReference type="RefSeq" id="WP_311574422.1">
    <property type="nucleotide sequence ID" value="NZ_JAVRFH010000020.1"/>
</dbReference>
<dbReference type="PANTHER" id="PTHR43585:SF2">
    <property type="entry name" value="ATP-GRASP ENZYME FSQD"/>
    <property type="match status" value="1"/>
</dbReference>
<organism evidence="6 7">
    <name type="scientific">Streptomyces lancefieldiae</name>
    <dbReference type="NCBI Taxonomy" id="3075520"/>
    <lineage>
        <taxon>Bacteria</taxon>
        <taxon>Bacillati</taxon>
        <taxon>Actinomycetota</taxon>
        <taxon>Actinomycetes</taxon>
        <taxon>Kitasatosporales</taxon>
        <taxon>Streptomycetaceae</taxon>
        <taxon>Streptomyces</taxon>
    </lineage>
</organism>
<reference evidence="6" key="1">
    <citation type="submission" date="2024-05" db="EMBL/GenBank/DDBJ databases">
        <title>30 novel species of actinomycetes from the DSMZ collection.</title>
        <authorList>
            <person name="Nouioui I."/>
        </authorList>
    </citation>
    <scope>NUCLEOTIDE SEQUENCE</scope>
    <source>
        <strain evidence="6">DSM 40712</strain>
    </source>
</reference>
<evidence type="ECO:0000256" key="3">
    <source>
        <dbReference type="ARBA" id="ARBA00022840"/>
    </source>
</evidence>
<protein>
    <submittedName>
        <fullName evidence="6">ATP-grasp domain-containing protein</fullName>
    </submittedName>
</protein>
<feature type="domain" description="ATP-grasp" evidence="5">
    <location>
        <begin position="118"/>
        <end position="313"/>
    </location>
</feature>
<dbReference type="PROSITE" id="PS50975">
    <property type="entry name" value="ATP_GRASP"/>
    <property type="match status" value="1"/>
</dbReference>
<evidence type="ECO:0000256" key="1">
    <source>
        <dbReference type="ARBA" id="ARBA00022598"/>
    </source>
</evidence>
<sequence length="398" mass="42328">MSPDRSVLHLGLRRSPLEWRPELDAAAELGHAVYVHSDTGLGHTGLPDDRVAVFTRTESAEDVAARALRQARDGGHEPAAVLCWGDRYVDVAAKVAEALGLHGPSVAAAAVCLDKAAQRRALEPHGLNPRWRSGTTADELTAAVAELGLPLIFKLAHSSGGRGSAVIDEHTEPDGLVKLTSLNYEDSDAFLVEEFVDGSEHSVSGFVHRDEVVILAVSDKYLAPGELRTTTTIVPSALAPEQLARVHEAAERAVRAVGIETGGFHVDLRCSAEGPVVLEIGARLGGDLINSHLVPLATGGAAQPYRSLVETLTDGELPRPAPFVTTAAMHLLPVPADSDLSALLHRLTDHPAVRIAAEWPSPEDEVVVVVTAQDADAIPTILAELRQRTEHRGHMPGR</sequence>
<dbReference type="InterPro" id="IPR011761">
    <property type="entry name" value="ATP-grasp"/>
</dbReference>
<evidence type="ECO:0000256" key="4">
    <source>
        <dbReference type="PROSITE-ProRule" id="PRU00409"/>
    </source>
</evidence>
<accession>A0ABU3AQP6</accession>
<evidence type="ECO:0000313" key="6">
    <source>
        <dbReference type="EMBL" id="MDT0612520.1"/>
    </source>
</evidence>
<dbReference type="SUPFAM" id="SSF56059">
    <property type="entry name" value="Glutathione synthetase ATP-binding domain-like"/>
    <property type="match status" value="1"/>
</dbReference>
<dbReference type="Proteomes" id="UP001180724">
    <property type="component" value="Unassembled WGS sequence"/>
</dbReference>
<keyword evidence="3 4" id="KW-0067">ATP-binding</keyword>
<proteinExistence type="predicted"/>
<dbReference type="EMBL" id="JAVRFH010000020">
    <property type="protein sequence ID" value="MDT0612520.1"/>
    <property type="molecule type" value="Genomic_DNA"/>
</dbReference>
<keyword evidence="2 4" id="KW-0547">Nucleotide-binding</keyword>